<reference evidence="4" key="1">
    <citation type="journal article" date="2023" name="Mol. Ecol. Resour.">
        <title>Chromosome-level genome assembly of a triploid poplar Populus alba 'Berolinensis'.</title>
        <authorList>
            <person name="Chen S."/>
            <person name="Yu Y."/>
            <person name="Wang X."/>
            <person name="Wang S."/>
            <person name="Zhang T."/>
            <person name="Zhou Y."/>
            <person name="He R."/>
            <person name="Meng N."/>
            <person name="Wang Y."/>
            <person name="Liu W."/>
            <person name="Liu Z."/>
            <person name="Liu J."/>
            <person name="Guo Q."/>
            <person name="Huang H."/>
            <person name="Sederoff R.R."/>
            <person name="Wang G."/>
            <person name="Qu G."/>
            <person name="Chen S."/>
        </authorList>
    </citation>
    <scope>NUCLEOTIDE SEQUENCE</scope>
    <source>
        <strain evidence="4">SC-2020</strain>
    </source>
</reference>
<dbReference type="InterPro" id="IPR002487">
    <property type="entry name" value="TF_Kbox"/>
</dbReference>
<dbReference type="EMBL" id="JAQIZT010000005">
    <property type="protein sequence ID" value="KAJ6997588.1"/>
    <property type="molecule type" value="Genomic_DNA"/>
</dbReference>
<evidence type="ECO:0000313" key="4">
    <source>
        <dbReference type="EMBL" id="KAJ6997588.1"/>
    </source>
</evidence>
<protein>
    <recommendedName>
        <fullName evidence="3">K-box domain-containing protein</fullName>
    </recommendedName>
</protein>
<accession>A0AAD6QW08</accession>
<keyword evidence="5" id="KW-1185">Reference proteome</keyword>
<dbReference type="AlphaFoldDB" id="A0AAD6QW08"/>
<evidence type="ECO:0000256" key="2">
    <source>
        <dbReference type="SAM" id="SignalP"/>
    </source>
</evidence>
<feature type="signal peptide" evidence="2">
    <location>
        <begin position="1"/>
        <end position="18"/>
    </location>
</feature>
<feature type="chain" id="PRO_5042043324" description="K-box domain-containing protein" evidence="2">
    <location>
        <begin position="19"/>
        <end position="192"/>
    </location>
</feature>
<evidence type="ECO:0000256" key="1">
    <source>
        <dbReference type="SAM" id="MobiDB-lite"/>
    </source>
</evidence>
<organism evidence="4 5">
    <name type="scientific">Populus alba x Populus x berolinensis</name>
    <dbReference type="NCBI Taxonomy" id="444605"/>
    <lineage>
        <taxon>Eukaryota</taxon>
        <taxon>Viridiplantae</taxon>
        <taxon>Streptophyta</taxon>
        <taxon>Embryophyta</taxon>
        <taxon>Tracheophyta</taxon>
        <taxon>Spermatophyta</taxon>
        <taxon>Magnoliopsida</taxon>
        <taxon>eudicotyledons</taxon>
        <taxon>Gunneridae</taxon>
        <taxon>Pentapetalae</taxon>
        <taxon>rosids</taxon>
        <taxon>fabids</taxon>
        <taxon>Malpighiales</taxon>
        <taxon>Salicaceae</taxon>
        <taxon>Saliceae</taxon>
        <taxon>Populus</taxon>
    </lineage>
</organism>
<evidence type="ECO:0000259" key="3">
    <source>
        <dbReference type="PROSITE" id="PS51297"/>
    </source>
</evidence>
<proteinExistence type="predicted"/>
<evidence type="ECO:0000313" key="5">
    <source>
        <dbReference type="Proteomes" id="UP001164929"/>
    </source>
</evidence>
<dbReference type="Proteomes" id="UP001164929">
    <property type="component" value="Chromosome 5"/>
</dbReference>
<feature type="region of interest" description="Disordered" evidence="1">
    <location>
        <begin position="161"/>
        <end position="192"/>
    </location>
</feature>
<comment type="caution">
    <text evidence="4">The sequence shown here is derived from an EMBL/GenBank/DDBJ whole genome shotgun (WGS) entry which is preliminary data.</text>
</comment>
<name>A0AAD6QW08_9ROSI</name>
<feature type="compositionally biased region" description="Low complexity" evidence="1">
    <location>
        <begin position="165"/>
        <end position="176"/>
    </location>
</feature>
<dbReference type="GO" id="GO:0003700">
    <property type="term" value="F:DNA-binding transcription factor activity"/>
    <property type="evidence" value="ECO:0007669"/>
    <property type="project" value="InterPro"/>
</dbReference>
<dbReference type="GO" id="GO:0005634">
    <property type="term" value="C:nucleus"/>
    <property type="evidence" value="ECO:0007669"/>
    <property type="project" value="InterPro"/>
</dbReference>
<feature type="domain" description="K-box" evidence="3">
    <location>
        <begin position="56"/>
        <end position="146"/>
    </location>
</feature>
<dbReference type="Pfam" id="PF01486">
    <property type="entry name" value="K-box"/>
    <property type="match status" value="1"/>
</dbReference>
<keyword evidence="2" id="KW-0732">Signal</keyword>
<gene>
    <name evidence="4" type="ORF">NC653_013984</name>
</gene>
<sequence>MQACVAMICIAHFLNVTSFSYDVLTVSLMRSMKDVLARYNLHSNNLDKLNQPSLELQLENSNHMRLRKEISEKSHQLRRMRGEELQGLNIEELQQLEKVLEVGLSCVLETKGERIMNEISTLERKGAQLLEENKHLKQRMTTICKGKRPALVDLDTAVQEERISSESTSNVCCSSSGPPVEDDSSDTSLKLG</sequence>
<dbReference type="PROSITE" id="PS51297">
    <property type="entry name" value="K_BOX"/>
    <property type="match status" value="1"/>
</dbReference>